<dbReference type="CDD" id="cd16377">
    <property type="entry name" value="23S_rRNA_IVP_like"/>
    <property type="match status" value="1"/>
</dbReference>
<dbReference type="PANTHER" id="PTHR38471">
    <property type="entry name" value="FOUR HELIX BUNDLE PROTEIN"/>
    <property type="match status" value="1"/>
</dbReference>
<sequence length="118" mass="13537">MPYQSFSEMPVWQKANELATEVFQLTVPLPRSEDYGLTSQIRRSSNSVSGNIAEGFGRRTSKDKSYFYTIARGSACETQSHLLYGQGVEYFTPEKVEPLFQEYNVLILELNRLMKALR</sequence>
<name>A0A5C6RP87_9BACT</name>
<dbReference type="InterPro" id="IPR012657">
    <property type="entry name" value="23S_rRNA-intervening_sequence"/>
</dbReference>
<dbReference type="EMBL" id="VOOR01000013">
    <property type="protein sequence ID" value="TXB63779.1"/>
    <property type="molecule type" value="Genomic_DNA"/>
</dbReference>
<evidence type="ECO:0000313" key="2">
    <source>
        <dbReference type="Proteomes" id="UP000321580"/>
    </source>
</evidence>
<gene>
    <name evidence="1" type="ORF">FRY97_08140</name>
</gene>
<keyword evidence="2" id="KW-1185">Reference proteome</keyword>
<organism evidence="1 2">
    <name type="scientific">Phaeodactylibacter luteus</name>
    <dbReference type="NCBI Taxonomy" id="1564516"/>
    <lineage>
        <taxon>Bacteria</taxon>
        <taxon>Pseudomonadati</taxon>
        <taxon>Bacteroidota</taxon>
        <taxon>Saprospiria</taxon>
        <taxon>Saprospirales</taxon>
        <taxon>Haliscomenobacteraceae</taxon>
        <taxon>Phaeodactylibacter</taxon>
    </lineage>
</organism>
<dbReference type="PANTHER" id="PTHR38471:SF2">
    <property type="entry name" value="FOUR HELIX BUNDLE PROTEIN"/>
    <property type="match status" value="1"/>
</dbReference>
<dbReference type="AlphaFoldDB" id="A0A5C6RP87"/>
<accession>A0A5C6RP87</accession>
<dbReference type="InterPro" id="IPR036583">
    <property type="entry name" value="23S_rRNA_IVS_sf"/>
</dbReference>
<reference evidence="1 2" key="1">
    <citation type="submission" date="2019-08" db="EMBL/GenBank/DDBJ databases">
        <title>Genome of Phaeodactylibacter luteus.</title>
        <authorList>
            <person name="Bowman J.P."/>
        </authorList>
    </citation>
    <scope>NUCLEOTIDE SEQUENCE [LARGE SCALE GENOMIC DNA]</scope>
    <source>
        <strain evidence="1 2">KCTC 42180</strain>
    </source>
</reference>
<dbReference type="Proteomes" id="UP000321580">
    <property type="component" value="Unassembled WGS sequence"/>
</dbReference>
<dbReference type="NCBIfam" id="TIGR02436">
    <property type="entry name" value="four helix bundle protein"/>
    <property type="match status" value="1"/>
</dbReference>
<dbReference type="Pfam" id="PF05635">
    <property type="entry name" value="23S_rRNA_IVP"/>
    <property type="match status" value="1"/>
</dbReference>
<proteinExistence type="predicted"/>
<comment type="caution">
    <text evidence="1">The sequence shown here is derived from an EMBL/GenBank/DDBJ whole genome shotgun (WGS) entry which is preliminary data.</text>
</comment>
<protein>
    <submittedName>
        <fullName evidence="1">Four helix bundle protein</fullName>
    </submittedName>
</protein>
<dbReference type="OrthoDB" id="9811959at2"/>
<evidence type="ECO:0000313" key="1">
    <source>
        <dbReference type="EMBL" id="TXB63779.1"/>
    </source>
</evidence>
<dbReference type="SUPFAM" id="SSF158446">
    <property type="entry name" value="IVS-encoded protein-like"/>
    <property type="match status" value="1"/>
</dbReference>
<dbReference type="Gene3D" id="1.20.1440.60">
    <property type="entry name" value="23S rRNA-intervening sequence"/>
    <property type="match status" value="1"/>
</dbReference>
<dbReference type="RefSeq" id="WP_147166955.1">
    <property type="nucleotide sequence ID" value="NZ_VOOR01000013.1"/>
</dbReference>